<dbReference type="NCBIfam" id="TIGR02124">
    <property type="entry name" value="hypE"/>
    <property type="match status" value="1"/>
</dbReference>
<evidence type="ECO:0000313" key="4">
    <source>
        <dbReference type="EMBL" id="KEZ85222.1"/>
    </source>
</evidence>
<dbReference type="InterPro" id="IPR010918">
    <property type="entry name" value="PurM-like_C_dom"/>
</dbReference>
<dbReference type="CDD" id="cd02197">
    <property type="entry name" value="HypE"/>
    <property type="match status" value="1"/>
</dbReference>
<reference evidence="4 5" key="1">
    <citation type="submission" date="2014-07" db="EMBL/GenBank/DDBJ databases">
        <title>Draft genome of Clostridium sulfidigenes 113A isolated from sediments associated with methane hydrate from Krishna Godavari basin.</title>
        <authorList>
            <person name="Honkalas V.S."/>
            <person name="Dabir A.P."/>
            <person name="Arora P."/>
            <person name="Dhakephalkar P.K."/>
        </authorList>
    </citation>
    <scope>NUCLEOTIDE SEQUENCE [LARGE SCALE GENOMIC DNA]</scope>
    <source>
        <strain evidence="4 5">113A</strain>
    </source>
</reference>
<evidence type="ECO:0000313" key="5">
    <source>
        <dbReference type="Proteomes" id="UP000028542"/>
    </source>
</evidence>
<dbReference type="InterPro" id="IPR036676">
    <property type="entry name" value="PurM-like_C_sf"/>
</dbReference>
<comment type="caution">
    <text evidence="4">The sequence shown here is derived from an EMBL/GenBank/DDBJ whole genome shotgun (WGS) entry which is preliminary data.</text>
</comment>
<gene>
    <name evidence="4" type="ORF">IO99_15960</name>
</gene>
<dbReference type="SUPFAM" id="SSF55326">
    <property type="entry name" value="PurM N-terminal domain-like"/>
    <property type="match status" value="1"/>
</dbReference>
<comment type="similarity">
    <text evidence="1">Belongs to the HypE family.</text>
</comment>
<dbReference type="AlphaFoldDB" id="A0A084J8D8"/>
<dbReference type="STRING" id="318464.IO99_15960"/>
<feature type="domain" description="PurM-like C-terminal" evidence="3">
    <location>
        <begin position="161"/>
        <end position="313"/>
    </location>
</feature>
<evidence type="ECO:0000259" key="3">
    <source>
        <dbReference type="Pfam" id="PF02769"/>
    </source>
</evidence>
<dbReference type="eggNOG" id="COG0309">
    <property type="taxonomic scope" value="Bacteria"/>
</dbReference>
<keyword evidence="5" id="KW-1185">Reference proteome</keyword>
<name>A0A084J8D8_9CLOT</name>
<dbReference type="Pfam" id="PF00586">
    <property type="entry name" value="AIRS"/>
    <property type="match status" value="1"/>
</dbReference>
<dbReference type="PANTHER" id="PTHR30303">
    <property type="entry name" value="HYDROGENASE ISOENZYMES FORMATION PROTEIN HYPE"/>
    <property type="match status" value="1"/>
</dbReference>
<dbReference type="SUPFAM" id="SSF56042">
    <property type="entry name" value="PurM C-terminal domain-like"/>
    <property type="match status" value="1"/>
</dbReference>
<dbReference type="PANTHER" id="PTHR30303:SF0">
    <property type="entry name" value="CARBAMOYL DEHYDRATASE HYPE"/>
    <property type="match status" value="1"/>
</dbReference>
<dbReference type="InterPro" id="IPR011854">
    <property type="entry name" value="HypE"/>
</dbReference>
<organism evidence="4 5">
    <name type="scientific">Clostridium sulfidigenes</name>
    <dbReference type="NCBI Taxonomy" id="318464"/>
    <lineage>
        <taxon>Bacteria</taxon>
        <taxon>Bacillati</taxon>
        <taxon>Bacillota</taxon>
        <taxon>Clostridia</taxon>
        <taxon>Eubacteriales</taxon>
        <taxon>Clostridiaceae</taxon>
        <taxon>Clostridium</taxon>
    </lineage>
</organism>
<dbReference type="PIRSF" id="PIRSF005644">
    <property type="entry name" value="Hdrgns_mtr_HypE"/>
    <property type="match status" value="1"/>
</dbReference>
<sequence length="335" mass="36350">MEVITLAHGSGGEETYKLIKNVFLRYFNNDILKEQGDSAILDMIKGKVAVTTDSFVVDPLFFKGGDIGKLSICGTVNDLCVSGATPLYISAGFILEEGLELKDLEKIVKSMADTANKIGVKIVTGDTKVVQSGKGHKVYINTTGIGYIEKNNYQLNIKEIKEGDAIIISGTIGDHGTSIINERENLDIESGLKSDCAALNELTKAIMDTSNEIRVMRDPTRGGLANTLKELVSTSGKSMEIWQKDIPIRGDVRSFCDLLGFDPLYMANEGKLICIVSNKDAHKVLNVIKSNPLGREGAIIGKVLDDGKSKLYLKTYIGGTKVLGMLQGELIPRIC</sequence>
<dbReference type="Gene3D" id="3.30.1330.10">
    <property type="entry name" value="PurM-like, N-terminal domain"/>
    <property type="match status" value="1"/>
</dbReference>
<dbReference type="GO" id="GO:0051604">
    <property type="term" value="P:protein maturation"/>
    <property type="evidence" value="ECO:0007669"/>
    <property type="project" value="TreeGrafter"/>
</dbReference>
<dbReference type="InterPro" id="IPR036921">
    <property type="entry name" value="PurM-like_N_sf"/>
</dbReference>
<protein>
    <submittedName>
        <fullName evidence="4">Carbamoyl dehydratase HypE</fullName>
    </submittedName>
</protein>
<dbReference type="RefSeq" id="WP_035134957.1">
    <property type="nucleotide sequence ID" value="NZ_JPMD01000039.1"/>
</dbReference>
<proteinExistence type="inferred from homology"/>
<dbReference type="EMBL" id="JPMD01000039">
    <property type="protein sequence ID" value="KEZ85222.1"/>
    <property type="molecule type" value="Genomic_DNA"/>
</dbReference>
<dbReference type="InterPro" id="IPR016188">
    <property type="entry name" value="PurM-like_N"/>
</dbReference>
<evidence type="ECO:0000259" key="2">
    <source>
        <dbReference type="Pfam" id="PF00586"/>
    </source>
</evidence>
<dbReference type="Pfam" id="PF02769">
    <property type="entry name" value="AIRS_C"/>
    <property type="match status" value="1"/>
</dbReference>
<dbReference type="Gene3D" id="3.90.650.10">
    <property type="entry name" value="PurM-like C-terminal domain"/>
    <property type="match status" value="1"/>
</dbReference>
<dbReference type="Proteomes" id="UP000028542">
    <property type="component" value="Unassembled WGS sequence"/>
</dbReference>
<evidence type="ECO:0000256" key="1">
    <source>
        <dbReference type="ARBA" id="ARBA00006243"/>
    </source>
</evidence>
<accession>A0A084J8D8</accession>
<feature type="domain" description="PurM-like N-terminal" evidence="2">
    <location>
        <begin position="37"/>
        <end position="147"/>
    </location>
</feature>